<feature type="transmembrane region" description="Helical" evidence="1">
    <location>
        <begin position="62"/>
        <end position="89"/>
    </location>
</feature>
<evidence type="ECO:0000313" key="3">
    <source>
        <dbReference type="Proteomes" id="UP000260664"/>
    </source>
</evidence>
<evidence type="ECO:0000256" key="1">
    <source>
        <dbReference type="SAM" id="Phobius"/>
    </source>
</evidence>
<dbReference type="AlphaFoldDB" id="A0A3E4FAA8"/>
<name>A0A3E4FAA8_9FIRM</name>
<keyword evidence="1" id="KW-0812">Transmembrane</keyword>
<proteinExistence type="predicted"/>
<gene>
    <name evidence="2" type="ORF">DXD84_02735</name>
</gene>
<dbReference type="RefSeq" id="WP_117494353.1">
    <property type="nucleotide sequence ID" value="NZ_QSOI01000002.1"/>
</dbReference>
<protein>
    <submittedName>
        <fullName evidence="2">Uncharacterized protein</fullName>
    </submittedName>
</protein>
<comment type="caution">
    <text evidence="2">The sequence shown here is derived from an EMBL/GenBank/DDBJ whole genome shotgun (WGS) entry which is preliminary data.</text>
</comment>
<keyword evidence="1" id="KW-1133">Transmembrane helix</keyword>
<organism evidence="2 3">
    <name type="scientific">Dorea formicigenerans</name>
    <dbReference type="NCBI Taxonomy" id="39486"/>
    <lineage>
        <taxon>Bacteria</taxon>
        <taxon>Bacillati</taxon>
        <taxon>Bacillota</taxon>
        <taxon>Clostridia</taxon>
        <taxon>Lachnospirales</taxon>
        <taxon>Lachnospiraceae</taxon>
        <taxon>Dorea</taxon>
    </lineage>
</organism>
<dbReference type="Proteomes" id="UP000260664">
    <property type="component" value="Unassembled WGS sequence"/>
</dbReference>
<accession>A0A3E4FAA8</accession>
<reference evidence="2 3" key="1">
    <citation type="submission" date="2018-08" db="EMBL/GenBank/DDBJ databases">
        <title>A genome reference for cultivated species of the human gut microbiota.</title>
        <authorList>
            <person name="Zou Y."/>
            <person name="Xue W."/>
            <person name="Luo G."/>
        </authorList>
    </citation>
    <scope>NUCLEOTIDE SEQUENCE [LARGE SCALE GENOMIC DNA]</scope>
    <source>
        <strain evidence="2 3">TM09-19AC</strain>
    </source>
</reference>
<sequence>MGKDFDGYLDELCQEKKKEKERKKQLYKKNVKGHIVYMDEYGRIYRKEHRDKQIKKRKFESYLKVVLCCIILALILYIIYELVPLYYILTS</sequence>
<dbReference type="EMBL" id="QSOI01000002">
    <property type="protein sequence ID" value="RGI86347.1"/>
    <property type="molecule type" value="Genomic_DNA"/>
</dbReference>
<evidence type="ECO:0000313" key="2">
    <source>
        <dbReference type="EMBL" id="RGI86347.1"/>
    </source>
</evidence>
<keyword evidence="1" id="KW-0472">Membrane</keyword>